<dbReference type="AlphaFoldDB" id="A0A3N6S8Z7"/>
<dbReference type="Proteomes" id="UP000279457">
    <property type="component" value="Unassembled WGS sequence"/>
</dbReference>
<sequence>MPEIDLWSQFNAGCEKLPDSTLNLCRGEPALLIIQFSDAHPPGCMGVAVSVSGEKKRPLFMLPSAWVDDYSTQRCTPTRLYGCGGQR</sequence>
<reference evidence="1 2" key="1">
    <citation type="submission" date="2018-10" db="EMBL/GenBank/DDBJ databases">
        <title>Draft genome sequence for the type isolate of Erwinia psidii, agent causal of bacterial blight in guava (Psidium guajava) and wilt and die-back of Eucalyptus spp.</title>
        <authorList>
            <person name="Hermenegildo P.S."/>
            <person name="Santos S.A."/>
            <person name="Guimaraes L.M.S."/>
            <person name="Vidigal P.M.P."/>
            <person name="Pereira I.C."/>
            <person name="Badel J.L."/>
            <person name="Alfenas-Zerbini P."/>
            <person name="Ferreira M.A.S.V."/>
            <person name="Alfenas A.C."/>
        </authorList>
    </citation>
    <scope>NUCLEOTIDE SEQUENCE [LARGE SCALE GENOMIC DNA]</scope>
    <source>
        <strain evidence="1 2">IBSBF 435</strain>
    </source>
</reference>
<comment type="caution">
    <text evidence="1">The sequence shown here is derived from an EMBL/GenBank/DDBJ whole genome shotgun (WGS) entry which is preliminary data.</text>
</comment>
<evidence type="ECO:0000313" key="2">
    <source>
        <dbReference type="Proteomes" id="UP000279457"/>
    </source>
</evidence>
<dbReference type="EMBL" id="RHHM01000010">
    <property type="protein sequence ID" value="RQM37670.1"/>
    <property type="molecule type" value="Genomic_DNA"/>
</dbReference>
<organism evidence="1 2">
    <name type="scientific">Erwinia psidii</name>
    <dbReference type="NCBI Taxonomy" id="69224"/>
    <lineage>
        <taxon>Bacteria</taxon>
        <taxon>Pseudomonadati</taxon>
        <taxon>Pseudomonadota</taxon>
        <taxon>Gammaproteobacteria</taxon>
        <taxon>Enterobacterales</taxon>
        <taxon>Erwiniaceae</taxon>
        <taxon>Erwinia</taxon>
    </lineage>
</organism>
<proteinExistence type="predicted"/>
<name>A0A3N6S8Z7_9GAMM</name>
<gene>
    <name evidence="1" type="ORF">EB241_14180</name>
</gene>
<evidence type="ECO:0000313" key="1">
    <source>
        <dbReference type="EMBL" id="RQM37670.1"/>
    </source>
</evidence>
<protein>
    <submittedName>
        <fullName evidence="1">Uncharacterized protein</fullName>
    </submittedName>
</protein>
<accession>A0A3N6S8Z7</accession>
<keyword evidence="2" id="KW-1185">Reference proteome</keyword>